<keyword evidence="1" id="KW-0812">Transmembrane</keyword>
<evidence type="ECO:0000313" key="2">
    <source>
        <dbReference type="EMBL" id="RNF34978.1"/>
    </source>
</evidence>
<accession>A0A422QYA8</accession>
<dbReference type="RefSeq" id="WP_106690954.1">
    <property type="nucleotide sequence ID" value="NZ_PXNQ02000004.1"/>
</dbReference>
<gene>
    <name evidence="2" type="ORF">A7A09_008290</name>
</gene>
<dbReference type="Proteomes" id="UP000238137">
    <property type="component" value="Unassembled WGS sequence"/>
</dbReference>
<name>A0A422QYA8_9RHOB</name>
<feature type="transmembrane region" description="Helical" evidence="1">
    <location>
        <begin position="20"/>
        <end position="37"/>
    </location>
</feature>
<organism evidence="2 3">
    <name type="scientific">Paracoccus methylarcula</name>
    <dbReference type="NCBI Taxonomy" id="72022"/>
    <lineage>
        <taxon>Bacteria</taxon>
        <taxon>Pseudomonadati</taxon>
        <taxon>Pseudomonadota</taxon>
        <taxon>Alphaproteobacteria</taxon>
        <taxon>Rhodobacterales</taxon>
        <taxon>Paracoccaceae</taxon>
        <taxon>Paracoccus</taxon>
    </lineage>
</organism>
<protein>
    <submittedName>
        <fullName evidence="2">Uncharacterized protein</fullName>
    </submittedName>
</protein>
<dbReference type="OrthoDB" id="7777996at2"/>
<evidence type="ECO:0000256" key="1">
    <source>
        <dbReference type="SAM" id="Phobius"/>
    </source>
</evidence>
<reference evidence="2" key="1">
    <citation type="submission" date="2018-05" db="EMBL/GenBank/DDBJ databases">
        <title>Reclassification of Methylarcula marina and Methylarcula terricola as Paracoccus methylarcula sp.nov., comb.nov. and Paracoccus terricola comb.nov.</title>
        <authorList>
            <person name="Shmareva M.N."/>
            <person name="Doronina N.V."/>
            <person name="Vasilenko O.V."/>
            <person name="Tarlachkov S.V."/>
            <person name="Trotsenko Y.A."/>
        </authorList>
    </citation>
    <scope>NUCLEOTIDE SEQUENCE [LARGE SCALE GENOMIC DNA]</scope>
    <source>
        <strain evidence="2">VKM B-2159</strain>
    </source>
</reference>
<keyword evidence="1" id="KW-1133">Transmembrane helix</keyword>
<evidence type="ECO:0000313" key="3">
    <source>
        <dbReference type="Proteomes" id="UP000238137"/>
    </source>
</evidence>
<sequence>MTSFSAADSTGSALSQARNLLALAASPVFAVMAWVEAGEMGAVCSPGMGILPIGSMSIMYLLMSLFHLSAWLKRGPHGSRTNIQPTTEGD</sequence>
<keyword evidence="3" id="KW-1185">Reference proteome</keyword>
<comment type="caution">
    <text evidence="2">The sequence shown here is derived from an EMBL/GenBank/DDBJ whole genome shotgun (WGS) entry which is preliminary data.</text>
</comment>
<keyword evidence="1" id="KW-0472">Membrane</keyword>
<feature type="transmembrane region" description="Helical" evidence="1">
    <location>
        <begin position="49"/>
        <end position="72"/>
    </location>
</feature>
<dbReference type="EMBL" id="PXNQ02000004">
    <property type="protein sequence ID" value="RNF34978.1"/>
    <property type="molecule type" value="Genomic_DNA"/>
</dbReference>
<dbReference type="AlphaFoldDB" id="A0A422QYA8"/>
<proteinExistence type="predicted"/>